<dbReference type="EC" id="2.1.1.199" evidence="6"/>
<keyword evidence="6" id="KW-0963">Cytoplasm</keyword>
<accession>A0A2P7SR17</accession>
<gene>
    <name evidence="6" type="primary">rsmH</name>
    <name evidence="7" type="ORF">C7I84_04410</name>
</gene>
<dbReference type="Pfam" id="PF01795">
    <property type="entry name" value="Methyltransf_5"/>
    <property type="match status" value="1"/>
</dbReference>
<keyword evidence="5 6" id="KW-0949">S-adenosyl-L-methionine</keyword>
<keyword evidence="3 6" id="KW-0489">Methyltransferase</keyword>
<comment type="catalytic activity">
    <reaction evidence="6">
        <text>cytidine(1402) in 16S rRNA + S-adenosyl-L-methionine = N(4)-methylcytidine(1402) in 16S rRNA + S-adenosyl-L-homocysteine + H(+)</text>
        <dbReference type="Rhea" id="RHEA:42928"/>
        <dbReference type="Rhea" id="RHEA-COMP:10286"/>
        <dbReference type="Rhea" id="RHEA-COMP:10287"/>
        <dbReference type="ChEBI" id="CHEBI:15378"/>
        <dbReference type="ChEBI" id="CHEBI:57856"/>
        <dbReference type="ChEBI" id="CHEBI:59789"/>
        <dbReference type="ChEBI" id="CHEBI:74506"/>
        <dbReference type="ChEBI" id="CHEBI:82748"/>
        <dbReference type="EC" id="2.1.1.199"/>
    </reaction>
</comment>
<dbReference type="HAMAP" id="MF_01007">
    <property type="entry name" value="16SrRNA_methyltr_H"/>
    <property type="match status" value="1"/>
</dbReference>
<dbReference type="SUPFAM" id="SSF53335">
    <property type="entry name" value="S-adenosyl-L-methionine-dependent methyltransferases"/>
    <property type="match status" value="1"/>
</dbReference>
<feature type="binding site" evidence="6">
    <location>
        <begin position="46"/>
        <end position="48"/>
    </location>
    <ligand>
        <name>S-adenosyl-L-methionine</name>
        <dbReference type="ChEBI" id="CHEBI:59789"/>
    </ligand>
</feature>
<dbReference type="PANTHER" id="PTHR11265:SF0">
    <property type="entry name" value="12S RRNA N4-METHYLCYTIDINE METHYLTRANSFERASE"/>
    <property type="match status" value="1"/>
</dbReference>
<feature type="binding site" evidence="6">
    <location>
        <position position="106"/>
    </location>
    <ligand>
        <name>S-adenosyl-L-methionine</name>
        <dbReference type="ChEBI" id="CHEBI:59789"/>
    </ligand>
</feature>
<dbReference type="RefSeq" id="WP_106770922.1">
    <property type="nucleotide sequence ID" value="NZ_PXYK01000003.1"/>
</dbReference>
<dbReference type="SUPFAM" id="SSF81799">
    <property type="entry name" value="Putative methyltransferase TM0872, insert domain"/>
    <property type="match status" value="1"/>
</dbReference>
<evidence type="ECO:0000256" key="3">
    <source>
        <dbReference type="ARBA" id="ARBA00022603"/>
    </source>
</evidence>
<dbReference type="GO" id="GO:0070475">
    <property type="term" value="P:rRNA base methylation"/>
    <property type="evidence" value="ECO:0007669"/>
    <property type="project" value="UniProtKB-UniRule"/>
</dbReference>
<dbReference type="OrthoDB" id="9806637at2"/>
<evidence type="ECO:0000256" key="6">
    <source>
        <dbReference type="HAMAP-Rule" id="MF_01007"/>
    </source>
</evidence>
<keyword evidence="2 6" id="KW-0698">rRNA processing</keyword>
<organism evidence="7 8">
    <name type="scientific">Kumtagia ephedrae</name>
    <dbReference type="NCBI Taxonomy" id="2116701"/>
    <lineage>
        <taxon>Bacteria</taxon>
        <taxon>Pseudomonadati</taxon>
        <taxon>Pseudomonadota</taxon>
        <taxon>Alphaproteobacteria</taxon>
        <taxon>Hyphomicrobiales</taxon>
        <taxon>Phyllobacteriaceae</taxon>
        <taxon>Kumtagia</taxon>
    </lineage>
</organism>
<keyword evidence="4 6" id="KW-0808">Transferase</keyword>
<comment type="function">
    <text evidence="6">Specifically methylates the N4 position of cytidine in position 1402 (C1402) of 16S rRNA.</text>
</comment>
<dbReference type="NCBIfam" id="TIGR00006">
    <property type="entry name" value="16S rRNA (cytosine(1402)-N(4))-methyltransferase RsmH"/>
    <property type="match status" value="1"/>
</dbReference>
<evidence type="ECO:0000256" key="5">
    <source>
        <dbReference type="ARBA" id="ARBA00022691"/>
    </source>
</evidence>
<dbReference type="PANTHER" id="PTHR11265">
    <property type="entry name" value="S-ADENOSYL-METHYLTRANSFERASE MRAW"/>
    <property type="match status" value="1"/>
</dbReference>
<name>A0A2P7SR17_9HYPH</name>
<feature type="binding site" evidence="6">
    <location>
        <position position="90"/>
    </location>
    <ligand>
        <name>S-adenosyl-L-methionine</name>
        <dbReference type="ChEBI" id="CHEBI:59789"/>
    </ligand>
</feature>
<evidence type="ECO:0000313" key="8">
    <source>
        <dbReference type="Proteomes" id="UP000241229"/>
    </source>
</evidence>
<dbReference type="Gene3D" id="1.10.150.170">
    <property type="entry name" value="Putative methyltransferase TM0872, insert domain"/>
    <property type="match status" value="1"/>
</dbReference>
<comment type="caution">
    <text evidence="7">The sequence shown here is derived from an EMBL/GenBank/DDBJ whole genome shotgun (WGS) entry which is preliminary data.</text>
</comment>
<dbReference type="InterPro" id="IPR023397">
    <property type="entry name" value="SAM-dep_MeTrfase_MraW_recog"/>
</dbReference>
<dbReference type="InterPro" id="IPR002903">
    <property type="entry name" value="RsmH"/>
</dbReference>
<evidence type="ECO:0000313" key="7">
    <source>
        <dbReference type="EMBL" id="PSJ64877.1"/>
    </source>
</evidence>
<evidence type="ECO:0000256" key="2">
    <source>
        <dbReference type="ARBA" id="ARBA00022552"/>
    </source>
</evidence>
<dbReference type="EMBL" id="PXYK01000003">
    <property type="protein sequence ID" value="PSJ64877.1"/>
    <property type="molecule type" value="Genomic_DNA"/>
</dbReference>
<dbReference type="PIRSF" id="PIRSF004486">
    <property type="entry name" value="MraW"/>
    <property type="match status" value="1"/>
</dbReference>
<reference evidence="7 8" key="1">
    <citation type="submission" date="2018-03" db="EMBL/GenBank/DDBJ databases">
        <title>The draft genome of Mesorhizobium sp. 6GN-30.</title>
        <authorList>
            <person name="Liu L."/>
            <person name="Li L."/>
            <person name="Wang T."/>
            <person name="Zhang X."/>
            <person name="Liang L."/>
        </authorList>
    </citation>
    <scope>NUCLEOTIDE SEQUENCE [LARGE SCALE GENOMIC DNA]</scope>
    <source>
        <strain evidence="7 8">6GN30</strain>
    </source>
</reference>
<evidence type="ECO:0000256" key="1">
    <source>
        <dbReference type="ARBA" id="ARBA00010396"/>
    </source>
</evidence>
<feature type="binding site" evidence="6">
    <location>
        <position position="113"/>
    </location>
    <ligand>
        <name>S-adenosyl-L-methionine</name>
        <dbReference type="ChEBI" id="CHEBI:59789"/>
    </ligand>
</feature>
<comment type="subcellular location">
    <subcellularLocation>
        <location evidence="6">Cytoplasm</location>
    </subcellularLocation>
</comment>
<proteinExistence type="inferred from homology"/>
<dbReference type="Proteomes" id="UP000241229">
    <property type="component" value="Unassembled WGS sequence"/>
</dbReference>
<dbReference type="GO" id="GO:0005737">
    <property type="term" value="C:cytoplasm"/>
    <property type="evidence" value="ECO:0007669"/>
    <property type="project" value="UniProtKB-SubCell"/>
</dbReference>
<dbReference type="InterPro" id="IPR029063">
    <property type="entry name" value="SAM-dependent_MTases_sf"/>
</dbReference>
<dbReference type="AlphaFoldDB" id="A0A2P7SR17"/>
<comment type="similarity">
    <text evidence="1 6">Belongs to the methyltransferase superfamily. RsmH family.</text>
</comment>
<keyword evidence="8" id="KW-1185">Reference proteome</keyword>
<sequence length="336" mass="35622">MMAGHGEGDFAVGGPARHVPVLLAEVLEALQPAAGQVIVDGTFGAGGYTRAILDRGASVVAIDRDPDAIAAGKALEAAAGGRLRLVEAPFSSLDEHAEAVDGVVLDIGISSMQVDQAGRGFSFRADGPLDMRMAQAGPSAADVVNRFMAGDLTRIFGLLGEERHAGRIARMIERRRAERPFLRTTDLAQSIADLVGFPPREKIHPATRVFQALRIYVNDELGELALALIAAERVLKPGGRLVVVTFHSLEDRIVKRFIADRSSAPAGSRHLPQKHAVVATFDKRGGAVAPGEAEIAANPRARSAKLRAAVRTTASARPADLGLFGLPKLPDLRPER</sequence>
<dbReference type="GO" id="GO:0071424">
    <property type="term" value="F:rRNA (cytosine-N4-)-methyltransferase activity"/>
    <property type="evidence" value="ECO:0007669"/>
    <property type="project" value="UniProtKB-UniRule"/>
</dbReference>
<feature type="binding site" evidence="6">
    <location>
        <position position="63"/>
    </location>
    <ligand>
        <name>S-adenosyl-L-methionine</name>
        <dbReference type="ChEBI" id="CHEBI:59789"/>
    </ligand>
</feature>
<evidence type="ECO:0000256" key="4">
    <source>
        <dbReference type="ARBA" id="ARBA00022679"/>
    </source>
</evidence>
<dbReference type="Gene3D" id="3.40.50.150">
    <property type="entry name" value="Vaccinia Virus protein VP39"/>
    <property type="match status" value="1"/>
</dbReference>
<protein>
    <recommendedName>
        <fullName evidence="6">Ribosomal RNA small subunit methyltransferase H</fullName>
        <ecNumber evidence="6">2.1.1.199</ecNumber>
    </recommendedName>
    <alternativeName>
        <fullName evidence="6">16S rRNA m(4)C1402 methyltransferase</fullName>
    </alternativeName>
    <alternativeName>
        <fullName evidence="6">rRNA (cytosine-N(4)-)-methyltransferase RsmH</fullName>
    </alternativeName>
</protein>